<gene>
    <name evidence="13 17" type="primary">metG</name>
    <name evidence="17" type="ORF">DTL3_1871</name>
</gene>
<dbReference type="Gene3D" id="1.10.730.10">
    <property type="entry name" value="Isoleucyl-tRNA Synthetase, Domain 1"/>
    <property type="match status" value="1"/>
</dbReference>
<evidence type="ECO:0000259" key="16">
    <source>
        <dbReference type="PROSITE" id="PS50886"/>
    </source>
</evidence>
<comment type="similarity">
    <text evidence="14">Belongs to the class-I aminoacyl-tRNA synthetase family.</text>
</comment>
<keyword evidence="4 13" id="KW-0963">Cytoplasm</keyword>
<accession>A0A0C7P0U3</accession>
<feature type="binding site" evidence="13">
    <location>
        <position position="147"/>
    </location>
    <ligand>
        <name>Zn(2+)</name>
        <dbReference type="ChEBI" id="CHEBI:29105"/>
    </ligand>
</feature>
<dbReference type="InterPro" id="IPR002547">
    <property type="entry name" value="tRNA-bd_dom"/>
</dbReference>
<dbReference type="GO" id="GO:0004825">
    <property type="term" value="F:methionine-tRNA ligase activity"/>
    <property type="evidence" value="ECO:0007669"/>
    <property type="project" value="UniProtKB-UniRule"/>
</dbReference>
<evidence type="ECO:0000256" key="1">
    <source>
        <dbReference type="ARBA" id="ARBA00003314"/>
    </source>
</evidence>
<dbReference type="InterPro" id="IPR033911">
    <property type="entry name" value="MetRS_core"/>
</dbReference>
<dbReference type="Gene3D" id="2.40.50.140">
    <property type="entry name" value="Nucleic acid-binding proteins"/>
    <property type="match status" value="1"/>
</dbReference>
<dbReference type="PROSITE" id="PS50886">
    <property type="entry name" value="TRBD"/>
    <property type="match status" value="1"/>
</dbReference>
<comment type="subcellular location">
    <subcellularLocation>
        <location evidence="2 13">Cytoplasm</location>
    </subcellularLocation>
</comment>
<keyword evidence="5 13" id="KW-0820">tRNA-binding</keyword>
<dbReference type="EC" id="6.1.1.10" evidence="13"/>
<sequence length="653" mass="76263">MSKFYVTTPIYYVNSEPHIGSAYTTIVADVIARFKRMMGYDVFFLTGTDEHGQKVLQAAKEKNISPQKYVDELSAKFKTLWDDMNISYTHFVRTTDDYHVKTVQFFVQKMIDNGDVYKGKYEGWYCIHDEAFWNADEVINEDGEKLCPDCKRELKWVEEENYFFKLSKYNQPLIKYYEEHPEFVEPAFRRNEMMQILKRGLKDLSITRTTFDWGVPLLNDPKHVVYVWVDALINYVSAIGYIDDEDKFKKYWPADLHLIAKEINRFHSIIWPAMLMSVGLPLPNKIFAHGWLTINGQKISKSLGNAIDPRILINVYGKDVIRYYLLKDINFGRDGDFSEDNLIVRYNADLVNDLSNLIYRTLTMVEKYFDSYIPEHEEKDKIDEELFELVENKKEQFLSYMNSYQFTQALETLWEVVRFSNKYIDLTEPWLLAKEQSKRKRLGTVLYNLLESIRIIGILIYPIMPETSEIILKKYGYDLSYLKFENLKIGLLEPGRKIEKGNPIFERIDVESWEKVIKTKTVLEEKKEEEELVEKEKNELNNVIDFVEIEEFKKIDLRVGEVIKAENIEKSNKLIKLIVDLGPLGQKQIIAGIKAFYSPESLLNKKIIVLSNLKPAKLMGELSEGMLLAAKDDKGNLSILTVDKDVEPGAKIS</sequence>
<dbReference type="CDD" id="cd07957">
    <property type="entry name" value="Anticodon_Ia_Met"/>
    <property type="match status" value="1"/>
</dbReference>
<keyword evidence="10 13" id="KW-0648">Protein biosynthesis</keyword>
<keyword evidence="8 13" id="KW-0067">ATP-binding</keyword>
<dbReference type="GO" id="GO:0000049">
    <property type="term" value="F:tRNA binding"/>
    <property type="evidence" value="ECO:0007669"/>
    <property type="project" value="UniProtKB-UniRule"/>
</dbReference>
<feature type="binding site" evidence="13">
    <location>
        <position position="150"/>
    </location>
    <ligand>
        <name>Zn(2+)</name>
        <dbReference type="ChEBI" id="CHEBI:29105"/>
    </ligand>
</feature>
<evidence type="ECO:0000256" key="12">
    <source>
        <dbReference type="ARBA" id="ARBA00047364"/>
    </source>
</evidence>
<evidence type="ECO:0000313" key="17">
    <source>
        <dbReference type="EMBL" id="CEP79153.1"/>
    </source>
</evidence>
<keyword evidence="15" id="KW-0175">Coiled coil</keyword>
<protein>
    <recommendedName>
        <fullName evidence="13">Methionine--tRNA ligase</fullName>
        <ecNumber evidence="13">6.1.1.10</ecNumber>
    </recommendedName>
    <alternativeName>
        <fullName evidence="13">Methionyl-tRNA synthetase</fullName>
        <shortName evidence="13">MetRS</shortName>
    </alternativeName>
</protein>
<evidence type="ECO:0000256" key="15">
    <source>
        <dbReference type="SAM" id="Coils"/>
    </source>
</evidence>
<feature type="domain" description="TRNA-binding" evidence="16">
    <location>
        <begin position="551"/>
        <end position="653"/>
    </location>
</feature>
<evidence type="ECO:0000256" key="11">
    <source>
        <dbReference type="ARBA" id="ARBA00023146"/>
    </source>
</evidence>
<comment type="catalytic activity">
    <reaction evidence="12 13">
        <text>tRNA(Met) + L-methionine + ATP = L-methionyl-tRNA(Met) + AMP + diphosphate</text>
        <dbReference type="Rhea" id="RHEA:13481"/>
        <dbReference type="Rhea" id="RHEA-COMP:9667"/>
        <dbReference type="Rhea" id="RHEA-COMP:9698"/>
        <dbReference type="ChEBI" id="CHEBI:30616"/>
        <dbReference type="ChEBI" id="CHEBI:33019"/>
        <dbReference type="ChEBI" id="CHEBI:57844"/>
        <dbReference type="ChEBI" id="CHEBI:78442"/>
        <dbReference type="ChEBI" id="CHEBI:78530"/>
        <dbReference type="ChEBI" id="CHEBI:456215"/>
        <dbReference type="EC" id="6.1.1.10"/>
    </reaction>
</comment>
<dbReference type="Proteomes" id="UP000032809">
    <property type="component" value="Chromosome I"/>
</dbReference>
<dbReference type="Gene3D" id="3.40.50.620">
    <property type="entry name" value="HUPs"/>
    <property type="match status" value="1"/>
</dbReference>
<evidence type="ECO:0000256" key="5">
    <source>
        <dbReference type="ARBA" id="ARBA00022555"/>
    </source>
</evidence>
<evidence type="ECO:0000256" key="14">
    <source>
        <dbReference type="RuleBase" id="RU363039"/>
    </source>
</evidence>
<dbReference type="EMBL" id="LN824141">
    <property type="protein sequence ID" value="CEP79153.1"/>
    <property type="molecule type" value="Genomic_DNA"/>
</dbReference>
<dbReference type="HAMAP" id="MF_01228">
    <property type="entry name" value="Met_tRNA_synth_type2"/>
    <property type="match status" value="1"/>
</dbReference>
<comment type="caution">
    <text evidence="13">Lacks conserved residue(s) required for the propagation of feature annotation.</text>
</comment>
<feature type="short sequence motif" description="'KMSKS' region" evidence="13">
    <location>
        <begin position="298"/>
        <end position="302"/>
    </location>
</feature>
<dbReference type="OrthoDB" id="9810191at2"/>
<keyword evidence="18" id="KW-1185">Reference proteome</keyword>
<evidence type="ECO:0000313" key="18">
    <source>
        <dbReference type="Proteomes" id="UP000032809"/>
    </source>
</evidence>
<dbReference type="Pfam" id="PF08264">
    <property type="entry name" value="Anticodon_1"/>
    <property type="match status" value="1"/>
</dbReference>
<dbReference type="CDD" id="cd02800">
    <property type="entry name" value="tRNA_bind_EcMetRS_like"/>
    <property type="match status" value="1"/>
</dbReference>
<dbReference type="FunFam" id="1.10.730.10:FF:000026">
    <property type="entry name" value="Methionine--tRNA ligase"/>
    <property type="match status" value="1"/>
</dbReference>
<evidence type="ECO:0000256" key="4">
    <source>
        <dbReference type="ARBA" id="ARBA00022490"/>
    </source>
</evidence>
<dbReference type="InterPro" id="IPR023457">
    <property type="entry name" value="Met-tRNA_synth_2"/>
</dbReference>
<dbReference type="PATRIC" id="fig|1006576.9.peg.1863"/>
<dbReference type="FunFam" id="2.170.220.10:FF:000002">
    <property type="entry name" value="Methionine--tRNA ligase"/>
    <property type="match status" value="1"/>
</dbReference>
<evidence type="ECO:0000256" key="3">
    <source>
        <dbReference type="ARBA" id="ARBA00011738"/>
    </source>
</evidence>
<feature type="coiled-coil region" evidence="15">
    <location>
        <begin position="519"/>
        <end position="550"/>
    </location>
</feature>
<keyword evidence="7 13" id="KW-0547">Nucleotide-binding</keyword>
<comment type="subunit">
    <text evidence="3 13">Homodimer.</text>
</comment>
<dbReference type="InterPro" id="IPR014758">
    <property type="entry name" value="Met-tRNA_synth"/>
</dbReference>
<dbReference type="Pfam" id="PF01588">
    <property type="entry name" value="tRNA_bind"/>
    <property type="match status" value="1"/>
</dbReference>
<dbReference type="SUPFAM" id="SSF52374">
    <property type="entry name" value="Nucleotidylyl transferase"/>
    <property type="match status" value="1"/>
</dbReference>
<dbReference type="AlphaFoldDB" id="A0A0C7P0U3"/>
<feature type="binding site" evidence="13">
    <location>
        <position position="126"/>
    </location>
    <ligand>
        <name>Zn(2+)</name>
        <dbReference type="ChEBI" id="CHEBI:29105"/>
    </ligand>
</feature>
<evidence type="ECO:0000256" key="13">
    <source>
        <dbReference type="HAMAP-Rule" id="MF_01228"/>
    </source>
</evidence>
<dbReference type="RefSeq" id="WP_045088473.1">
    <property type="nucleotide sequence ID" value="NZ_LN824141.1"/>
</dbReference>
<dbReference type="InterPro" id="IPR013155">
    <property type="entry name" value="M/V/L/I-tRNA-synth_anticd-bd"/>
</dbReference>
<reference evidence="18" key="1">
    <citation type="submission" date="2014-11" db="EMBL/GenBank/DDBJ databases">
        <authorList>
            <person name="Wibberg D."/>
        </authorList>
    </citation>
    <scope>NUCLEOTIDE SEQUENCE [LARGE SCALE GENOMIC DNA]</scope>
    <source>
        <strain evidence="18">L3</strain>
    </source>
</reference>
<dbReference type="NCBIfam" id="TIGR00398">
    <property type="entry name" value="metG"/>
    <property type="match status" value="1"/>
</dbReference>
<keyword evidence="6 13" id="KW-0436">Ligase</keyword>
<evidence type="ECO:0000256" key="9">
    <source>
        <dbReference type="ARBA" id="ARBA00022884"/>
    </source>
</evidence>
<dbReference type="PANTHER" id="PTHR43326">
    <property type="entry name" value="METHIONYL-TRNA SYNTHETASE"/>
    <property type="match status" value="1"/>
</dbReference>
<keyword evidence="11 13" id="KW-0030">Aminoacyl-tRNA synthetase</keyword>
<dbReference type="InterPro" id="IPR012340">
    <property type="entry name" value="NA-bd_OB-fold"/>
</dbReference>
<dbReference type="HOGENOM" id="CLU_009710_9_4_0"/>
<dbReference type="SUPFAM" id="SSF50249">
    <property type="entry name" value="Nucleic acid-binding proteins"/>
    <property type="match status" value="1"/>
</dbReference>
<dbReference type="InterPro" id="IPR014729">
    <property type="entry name" value="Rossmann-like_a/b/a_fold"/>
</dbReference>
<dbReference type="SUPFAM" id="SSF47323">
    <property type="entry name" value="Anticodon-binding domain of a subclass of class I aminoacyl-tRNA synthetases"/>
    <property type="match status" value="1"/>
</dbReference>
<dbReference type="InterPro" id="IPR015413">
    <property type="entry name" value="Methionyl/Leucyl_tRNA_Synth"/>
</dbReference>
<dbReference type="InterPro" id="IPR009080">
    <property type="entry name" value="tRNAsynth_Ia_anticodon-bd"/>
</dbReference>
<dbReference type="PANTHER" id="PTHR43326:SF1">
    <property type="entry name" value="METHIONINE--TRNA LIGASE, MITOCHONDRIAL"/>
    <property type="match status" value="1"/>
</dbReference>
<dbReference type="GO" id="GO:0005524">
    <property type="term" value="F:ATP binding"/>
    <property type="evidence" value="ECO:0007669"/>
    <property type="project" value="UniProtKB-UniRule"/>
</dbReference>
<dbReference type="PRINTS" id="PR01041">
    <property type="entry name" value="TRNASYNTHMET"/>
</dbReference>
<proteinExistence type="inferred from homology"/>
<dbReference type="GO" id="GO:0006431">
    <property type="term" value="P:methionyl-tRNA aminoacylation"/>
    <property type="evidence" value="ECO:0007669"/>
    <property type="project" value="UniProtKB-UniRule"/>
</dbReference>
<dbReference type="STRING" id="1006576.DTL3_1871"/>
<dbReference type="Pfam" id="PF09334">
    <property type="entry name" value="tRNA-synt_1g"/>
    <property type="match status" value="1"/>
</dbReference>
<dbReference type="GO" id="GO:0005737">
    <property type="term" value="C:cytoplasm"/>
    <property type="evidence" value="ECO:0007669"/>
    <property type="project" value="UniProtKB-SubCell"/>
</dbReference>
<evidence type="ECO:0000256" key="8">
    <source>
        <dbReference type="ARBA" id="ARBA00022840"/>
    </source>
</evidence>
<dbReference type="KEGG" id="dtn:DTL3_1871"/>
<evidence type="ECO:0000256" key="6">
    <source>
        <dbReference type="ARBA" id="ARBA00022598"/>
    </source>
</evidence>
<evidence type="ECO:0000256" key="10">
    <source>
        <dbReference type="ARBA" id="ARBA00022917"/>
    </source>
</evidence>
<dbReference type="CDD" id="cd00814">
    <property type="entry name" value="MetRS_core"/>
    <property type="match status" value="1"/>
</dbReference>
<dbReference type="InterPro" id="IPR004495">
    <property type="entry name" value="Met-tRNA-synth_bsu_C"/>
</dbReference>
<feature type="short sequence motif" description="'HIGH' region" evidence="13">
    <location>
        <begin position="11"/>
        <end position="21"/>
    </location>
</feature>
<dbReference type="InterPro" id="IPR041872">
    <property type="entry name" value="Anticodon_Met"/>
</dbReference>
<name>A0A0C7P0U3_DEFTU</name>
<dbReference type="NCBIfam" id="TIGR00399">
    <property type="entry name" value="metG_C_term"/>
    <property type="match status" value="1"/>
</dbReference>
<dbReference type="Gene3D" id="2.170.220.10">
    <property type="match status" value="1"/>
</dbReference>
<dbReference type="NCBIfam" id="NF008900">
    <property type="entry name" value="PRK12267.1"/>
    <property type="match status" value="1"/>
</dbReference>
<organism evidence="17 18">
    <name type="scientific">Defluviitoga tunisiensis</name>
    <dbReference type="NCBI Taxonomy" id="1006576"/>
    <lineage>
        <taxon>Bacteria</taxon>
        <taxon>Thermotogati</taxon>
        <taxon>Thermotogota</taxon>
        <taxon>Thermotogae</taxon>
        <taxon>Petrotogales</taxon>
        <taxon>Petrotogaceae</taxon>
        <taxon>Defluviitoga</taxon>
    </lineage>
</organism>
<evidence type="ECO:0000256" key="7">
    <source>
        <dbReference type="ARBA" id="ARBA00022741"/>
    </source>
</evidence>
<dbReference type="FunFam" id="2.40.50.140:FF:000042">
    <property type="entry name" value="Methionine--tRNA ligase"/>
    <property type="match status" value="1"/>
</dbReference>
<comment type="function">
    <text evidence="1 13">Is required not only for elongation of protein synthesis but also for the initiation of all mRNA translation through initiator tRNA(fMet) aminoacylation.</text>
</comment>
<keyword evidence="9 13" id="KW-0694">RNA-binding</keyword>
<evidence type="ECO:0000256" key="2">
    <source>
        <dbReference type="ARBA" id="ARBA00004496"/>
    </source>
</evidence>